<name>A0A914L9W5_MELIC</name>
<evidence type="ECO:0000256" key="1">
    <source>
        <dbReference type="SAM" id="MobiDB-lite"/>
    </source>
</evidence>
<keyword evidence="2" id="KW-1185">Reference proteome</keyword>
<feature type="compositionally biased region" description="Polar residues" evidence="1">
    <location>
        <begin position="28"/>
        <end position="49"/>
    </location>
</feature>
<feature type="region of interest" description="Disordered" evidence="1">
    <location>
        <begin position="75"/>
        <end position="100"/>
    </location>
</feature>
<dbReference type="WBParaSite" id="Minc3s00362g11010">
    <property type="protein sequence ID" value="Minc3s00362g11010"/>
    <property type="gene ID" value="Minc3s00362g11010"/>
</dbReference>
<evidence type="ECO:0000313" key="3">
    <source>
        <dbReference type="WBParaSite" id="Minc3s00362g11010"/>
    </source>
</evidence>
<proteinExistence type="predicted"/>
<dbReference type="Proteomes" id="UP000887563">
    <property type="component" value="Unplaced"/>
</dbReference>
<accession>A0A914L9W5</accession>
<feature type="compositionally biased region" description="Basic and acidic residues" evidence="1">
    <location>
        <begin position="1"/>
        <end position="27"/>
    </location>
</feature>
<feature type="compositionally biased region" description="Polar residues" evidence="1">
    <location>
        <begin position="87"/>
        <end position="100"/>
    </location>
</feature>
<feature type="region of interest" description="Disordered" evidence="1">
    <location>
        <begin position="1"/>
        <end position="53"/>
    </location>
</feature>
<evidence type="ECO:0000313" key="2">
    <source>
        <dbReference type="Proteomes" id="UP000887563"/>
    </source>
</evidence>
<protein>
    <submittedName>
        <fullName evidence="3">Candidate secreted effector</fullName>
    </submittedName>
</protein>
<sequence>MKKKEENKKEGKIEEKEGKKGEKDQVNNDKITSNSPQKEKIVSNSIPNSQERDKLWRKIWKSLRKQQKKKLVWQALENRKKHGNIGGNKTENSGNPKKRC</sequence>
<organism evidence="2 3">
    <name type="scientific">Meloidogyne incognita</name>
    <name type="common">Southern root-knot nematode worm</name>
    <name type="synonym">Oxyuris incognita</name>
    <dbReference type="NCBI Taxonomy" id="6306"/>
    <lineage>
        <taxon>Eukaryota</taxon>
        <taxon>Metazoa</taxon>
        <taxon>Ecdysozoa</taxon>
        <taxon>Nematoda</taxon>
        <taxon>Chromadorea</taxon>
        <taxon>Rhabditida</taxon>
        <taxon>Tylenchina</taxon>
        <taxon>Tylenchomorpha</taxon>
        <taxon>Tylenchoidea</taxon>
        <taxon>Meloidogynidae</taxon>
        <taxon>Meloidogyninae</taxon>
        <taxon>Meloidogyne</taxon>
        <taxon>Meloidogyne incognita group</taxon>
    </lineage>
</organism>
<dbReference type="AlphaFoldDB" id="A0A914L9W5"/>
<reference evidence="3" key="1">
    <citation type="submission" date="2022-11" db="UniProtKB">
        <authorList>
            <consortium name="WormBaseParasite"/>
        </authorList>
    </citation>
    <scope>IDENTIFICATION</scope>
</reference>